<evidence type="ECO:0000256" key="1">
    <source>
        <dbReference type="SAM" id="Phobius"/>
    </source>
</evidence>
<dbReference type="RefSeq" id="WP_212594676.1">
    <property type="nucleotide sequence ID" value="NZ_CP073587.1"/>
</dbReference>
<feature type="transmembrane region" description="Helical" evidence="1">
    <location>
        <begin position="12"/>
        <end position="35"/>
    </location>
</feature>
<dbReference type="EMBL" id="CP073587">
    <property type="protein sequence ID" value="QUN05648.1"/>
    <property type="molecule type" value="Genomic_DNA"/>
</dbReference>
<sequence>MAALDHFFTEAYWWLSLLGGLHCLMLAGYAMFVYLDRSDQKWLLASIFGLLALYFFTGMLNQNNMPTHLLFLLLLPTYFLVLPLVYLYCRRLCYPHLYLQLPFWHVNPMLVAMTLVVVTLFIHHASIENVLAIAGHNSFNGLTLWLTLALSLQTLLYVWLILRLLLRHQTQVTLSQDPQLQLRFRWLLILTIALMINWLVRTVAFALLLLFGDQISPITQTVPHVVLLLTIYALALYGLKQLTHLAYLRGRAARQKLGRDNVLTEEERQFIRQLMRSGKHH</sequence>
<dbReference type="Proteomes" id="UP000679575">
    <property type="component" value="Chromosome"/>
</dbReference>
<feature type="transmembrane region" description="Helical" evidence="1">
    <location>
        <begin position="222"/>
        <end position="239"/>
    </location>
</feature>
<accession>A0ABX7YT13</accession>
<feature type="transmembrane region" description="Helical" evidence="1">
    <location>
        <begin position="142"/>
        <end position="166"/>
    </location>
</feature>
<gene>
    <name evidence="2" type="ORF">KDN34_15905</name>
</gene>
<evidence type="ECO:0000313" key="2">
    <source>
        <dbReference type="EMBL" id="QUN05648.1"/>
    </source>
</evidence>
<feature type="transmembrane region" description="Helical" evidence="1">
    <location>
        <begin position="42"/>
        <end position="61"/>
    </location>
</feature>
<reference evidence="2 3" key="1">
    <citation type="submission" date="2021-04" db="EMBL/GenBank/DDBJ databases">
        <title>Novel species identification of genus Shewanella.</title>
        <authorList>
            <person name="Liu G."/>
        </authorList>
    </citation>
    <scope>NUCLEOTIDE SEQUENCE [LARGE SCALE GENOMIC DNA]</scope>
    <source>
        <strain evidence="2 3">FJAT-54481</strain>
    </source>
</reference>
<feature type="transmembrane region" description="Helical" evidence="1">
    <location>
        <begin position="101"/>
        <end position="122"/>
    </location>
</feature>
<keyword evidence="1" id="KW-0472">Membrane</keyword>
<feature type="transmembrane region" description="Helical" evidence="1">
    <location>
        <begin position="67"/>
        <end position="89"/>
    </location>
</feature>
<feature type="transmembrane region" description="Helical" evidence="1">
    <location>
        <begin position="186"/>
        <end position="210"/>
    </location>
</feature>
<proteinExistence type="predicted"/>
<organism evidence="2 3">
    <name type="scientific">Shewanella yunxiaonensis</name>
    <dbReference type="NCBI Taxonomy" id="2829809"/>
    <lineage>
        <taxon>Bacteria</taxon>
        <taxon>Pseudomonadati</taxon>
        <taxon>Pseudomonadota</taxon>
        <taxon>Gammaproteobacteria</taxon>
        <taxon>Alteromonadales</taxon>
        <taxon>Shewanellaceae</taxon>
        <taxon>Shewanella</taxon>
    </lineage>
</organism>
<evidence type="ECO:0000313" key="3">
    <source>
        <dbReference type="Proteomes" id="UP000679575"/>
    </source>
</evidence>
<keyword evidence="1" id="KW-1133">Transmembrane helix</keyword>
<name>A0ABX7YT13_9GAMM</name>
<keyword evidence="3" id="KW-1185">Reference proteome</keyword>
<protein>
    <submittedName>
        <fullName evidence="2">Uncharacterized protein</fullName>
    </submittedName>
</protein>
<keyword evidence="1" id="KW-0812">Transmembrane</keyword>